<dbReference type="Proteomes" id="UP001500831">
    <property type="component" value="Unassembled WGS sequence"/>
</dbReference>
<protein>
    <submittedName>
        <fullName evidence="1">Uncharacterized protein</fullName>
    </submittedName>
</protein>
<sequence>MGRLPDRPVQWEVEAPEPAELRRLVLAAVESYMDRRVLAAVVAEEERQRHALQTFIGRWGGR</sequence>
<evidence type="ECO:0000313" key="1">
    <source>
        <dbReference type="EMBL" id="GAA2857571.1"/>
    </source>
</evidence>
<keyword evidence="2" id="KW-1185">Reference proteome</keyword>
<gene>
    <name evidence="1" type="ORF">GCM10010517_15940</name>
</gene>
<comment type="caution">
    <text evidence="1">The sequence shown here is derived from an EMBL/GenBank/DDBJ whole genome shotgun (WGS) entry which is preliminary data.</text>
</comment>
<accession>A0ABN3VSI4</accession>
<name>A0ABN3VSI4_9ACTN</name>
<reference evidence="1 2" key="1">
    <citation type="journal article" date="2019" name="Int. J. Syst. Evol. Microbiol.">
        <title>The Global Catalogue of Microorganisms (GCM) 10K type strain sequencing project: providing services to taxonomists for standard genome sequencing and annotation.</title>
        <authorList>
            <consortium name="The Broad Institute Genomics Platform"/>
            <consortium name="The Broad Institute Genome Sequencing Center for Infectious Disease"/>
            <person name="Wu L."/>
            <person name="Ma J."/>
        </authorList>
    </citation>
    <scope>NUCLEOTIDE SEQUENCE [LARGE SCALE GENOMIC DNA]</scope>
    <source>
        <strain evidence="1 2">JCM 6242</strain>
    </source>
</reference>
<dbReference type="RefSeq" id="WP_344969310.1">
    <property type="nucleotide sequence ID" value="NZ_BAAAVI010000008.1"/>
</dbReference>
<dbReference type="EMBL" id="BAAAVI010000008">
    <property type="protein sequence ID" value="GAA2857571.1"/>
    <property type="molecule type" value="Genomic_DNA"/>
</dbReference>
<evidence type="ECO:0000313" key="2">
    <source>
        <dbReference type="Proteomes" id="UP001500831"/>
    </source>
</evidence>
<organism evidence="1 2">
    <name type="scientific">Streptosporangium fragile</name>
    <dbReference type="NCBI Taxonomy" id="46186"/>
    <lineage>
        <taxon>Bacteria</taxon>
        <taxon>Bacillati</taxon>
        <taxon>Actinomycetota</taxon>
        <taxon>Actinomycetes</taxon>
        <taxon>Streptosporangiales</taxon>
        <taxon>Streptosporangiaceae</taxon>
        <taxon>Streptosporangium</taxon>
    </lineage>
</organism>
<proteinExistence type="predicted"/>